<accession>A0ABQ3UQG2</accession>
<keyword evidence="6" id="KW-1185">Reference proteome</keyword>
<evidence type="ECO:0000259" key="4">
    <source>
        <dbReference type="PROSITE" id="PS50893"/>
    </source>
</evidence>
<evidence type="ECO:0000256" key="2">
    <source>
        <dbReference type="ARBA" id="ARBA00022741"/>
    </source>
</evidence>
<comment type="caution">
    <text evidence="5">The sequence shown here is derived from an EMBL/GenBank/DDBJ whole genome shotgun (WGS) entry which is preliminary data.</text>
</comment>
<keyword evidence="2" id="KW-0547">Nucleotide-binding</keyword>
<dbReference type="Pfam" id="PF00005">
    <property type="entry name" value="ABC_tran"/>
    <property type="match status" value="1"/>
</dbReference>
<protein>
    <submittedName>
        <fullName evidence="5">Macrolide ABC transporter ATP-binding protein</fullName>
    </submittedName>
</protein>
<dbReference type="RefSeq" id="WP_201371667.1">
    <property type="nucleotide sequence ID" value="NZ_BNJG01000001.1"/>
</dbReference>
<dbReference type="InterPro" id="IPR003439">
    <property type="entry name" value="ABC_transporter-like_ATP-bd"/>
</dbReference>
<proteinExistence type="predicted"/>
<evidence type="ECO:0000256" key="3">
    <source>
        <dbReference type="ARBA" id="ARBA00022840"/>
    </source>
</evidence>
<dbReference type="InterPro" id="IPR027417">
    <property type="entry name" value="P-loop_NTPase"/>
</dbReference>
<evidence type="ECO:0000256" key="1">
    <source>
        <dbReference type="ARBA" id="ARBA00022448"/>
    </source>
</evidence>
<dbReference type="InterPro" id="IPR015854">
    <property type="entry name" value="ABC_transpr_LolD-like"/>
</dbReference>
<keyword evidence="1" id="KW-0813">Transport</keyword>
<dbReference type="InterPro" id="IPR017911">
    <property type="entry name" value="MacB-like_ATP-bd"/>
</dbReference>
<dbReference type="GO" id="GO:0005524">
    <property type="term" value="F:ATP binding"/>
    <property type="evidence" value="ECO:0007669"/>
    <property type="project" value="UniProtKB-KW"/>
</dbReference>
<dbReference type="SMART" id="SM00382">
    <property type="entry name" value="AAA"/>
    <property type="match status" value="1"/>
</dbReference>
<dbReference type="InterPro" id="IPR003593">
    <property type="entry name" value="AAA+_ATPase"/>
</dbReference>
<dbReference type="SUPFAM" id="SSF52540">
    <property type="entry name" value="P-loop containing nucleoside triphosphate hydrolases"/>
    <property type="match status" value="1"/>
</dbReference>
<name>A0ABQ3UQG2_9CHLR</name>
<dbReference type="PROSITE" id="PS00211">
    <property type="entry name" value="ABC_TRANSPORTER_1"/>
    <property type="match status" value="1"/>
</dbReference>
<dbReference type="PANTHER" id="PTHR24220">
    <property type="entry name" value="IMPORT ATP-BINDING PROTEIN"/>
    <property type="match status" value="1"/>
</dbReference>
<evidence type="ECO:0000313" key="6">
    <source>
        <dbReference type="Proteomes" id="UP000654345"/>
    </source>
</evidence>
<keyword evidence="3 5" id="KW-0067">ATP-binding</keyword>
<dbReference type="PROSITE" id="PS50893">
    <property type="entry name" value="ABC_TRANSPORTER_2"/>
    <property type="match status" value="1"/>
</dbReference>
<feature type="domain" description="ABC transporter" evidence="4">
    <location>
        <begin position="29"/>
        <end position="267"/>
    </location>
</feature>
<dbReference type="CDD" id="cd03255">
    <property type="entry name" value="ABC_MJ0796_LolCDE_FtsE"/>
    <property type="match status" value="1"/>
</dbReference>
<organism evidence="5 6">
    <name type="scientific">Ktedonobacter robiniae</name>
    <dbReference type="NCBI Taxonomy" id="2778365"/>
    <lineage>
        <taxon>Bacteria</taxon>
        <taxon>Bacillati</taxon>
        <taxon>Chloroflexota</taxon>
        <taxon>Ktedonobacteria</taxon>
        <taxon>Ktedonobacterales</taxon>
        <taxon>Ktedonobacteraceae</taxon>
        <taxon>Ktedonobacter</taxon>
    </lineage>
</organism>
<sequence>MGEETIIDAATPAVLEKDSTVQKEPTVTIVAEHLSKHFKMYGEVIKAVDDASFVFTEGQFVTIMGPSGSGKSTLLYILGSLDKPTGGELVVDGVNVMSLTGPKEHKFRRQNVGFVFQSFHLIPNLTALENVMLPMELAGGKSRADMRERARTLLLQVGIDENRHRHRPGRLSGGQKQRVAIARALANDPKVILADEPTGNLDSQNGKRIIDLLKRLANQGRTVIVVSHDRSVAKVADVRIEIEDGKIEDISGVVVPAPQPTLKKKRRR</sequence>
<evidence type="ECO:0000313" key="5">
    <source>
        <dbReference type="EMBL" id="GHO55018.1"/>
    </source>
</evidence>
<dbReference type="Gene3D" id="3.40.50.300">
    <property type="entry name" value="P-loop containing nucleotide triphosphate hydrolases"/>
    <property type="match status" value="1"/>
</dbReference>
<dbReference type="InterPro" id="IPR017871">
    <property type="entry name" value="ABC_transporter-like_CS"/>
</dbReference>
<dbReference type="PANTHER" id="PTHR24220:SF86">
    <property type="entry name" value="ABC TRANSPORTER ABCH.1"/>
    <property type="match status" value="1"/>
</dbReference>
<dbReference type="Proteomes" id="UP000654345">
    <property type="component" value="Unassembled WGS sequence"/>
</dbReference>
<dbReference type="EMBL" id="BNJG01000001">
    <property type="protein sequence ID" value="GHO55018.1"/>
    <property type="molecule type" value="Genomic_DNA"/>
</dbReference>
<reference evidence="5 6" key="1">
    <citation type="journal article" date="2021" name="Int. J. Syst. Evol. Microbiol.">
        <title>Reticulibacter mediterranei gen. nov., sp. nov., within the new family Reticulibacteraceae fam. nov., and Ktedonospora formicarum gen. nov., sp. nov., Ktedonobacter robiniae sp. nov., Dictyobacter formicarum sp. nov. and Dictyobacter arantiisoli sp. nov., belonging to the class Ktedonobacteria.</title>
        <authorList>
            <person name="Yabe S."/>
            <person name="Zheng Y."/>
            <person name="Wang C.M."/>
            <person name="Sakai Y."/>
            <person name="Abe K."/>
            <person name="Yokota A."/>
            <person name="Donadio S."/>
            <person name="Cavaletti L."/>
            <person name="Monciardini P."/>
        </authorList>
    </citation>
    <scope>NUCLEOTIDE SEQUENCE [LARGE SCALE GENOMIC DNA]</scope>
    <source>
        <strain evidence="5 6">SOSP1-30</strain>
    </source>
</reference>
<gene>
    <name evidence="5" type="ORF">KSB_34930</name>
</gene>